<dbReference type="InterPro" id="IPR027417">
    <property type="entry name" value="P-loop_NTPase"/>
</dbReference>
<dbReference type="GO" id="GO:0005524">
    <property type="term" value="F:ATP binding"/>
    <property type="evidence" value="ECO:0007669"/>
    <property type="project" value="UniProtKB-KW"/>
</dbReference>
<dbReference type="Proteomes" id="UP001597326">
    <property type="component" value="Unassembled WGS sequence"/>
</dbReference>
<keyword evidence="4 6" id="KW-0067">ATP-binding</keyword>
<dbReference type="PROSITE" id="PS00211">
    <property type="entry name" value="ABC_TRANSPORTER_1"/>
    <property type="match status" value="1"/>
</dbReference>
<feature type="domain" description="ABC transporter" evidence="5">
    <location>
        <begin position="286"/>
        <end position="513"/>
    </location>
</feature>
<dbReference type="SMART" id="SM00382">
    <property type="entry name" value="AAA"/>
    <property type="match status" value="2"/>
</dbReference>
<comment type="caution">
    <text evidence="6">The sequence shown here is derived from an EMBL/GenBank/DDBJ whole genome shotgun (WGS) entry which is preliminary data.</text>
</comment>
<dbReference type="RefSeq" id="WP_343871922.1">
    <property type="nucleotide sequence ID" value="NZ_BAAAIX010000003.1"/>
</dbReference>
<keyword evidence="7" id="KW-1185">Reference proteome</keyword>
<dbReference type="SUPFAM" id="SSF52540">
    <property type="entry name" value="P-loop containing nucleoside triphosphate hydrolases"/>
    <property type="match status" value="2"/>
</dbReference>
<gene>
    <name evidence="6" type="ORF">ACFSCS_01410</name>
</gene>
<evidence type="ECO:0000256" key="1">
    <source>
        <dbReference type="ARBA" id="ARBA00005417"/>
    </source>
</evidence>
<dbReference type="Gene3D" id="3.40.50.300">
    <property type="entry name" value="P-loop containing nucleotide triphosphate hydrolases"/>
    <property type="match status" value="2"/>
</dbReference>
<comment type="similarity">
    <text evidence="1">Belongs to the ABC transporter superfamily.</text>
</comment>
<dbReference type="InterPro" id="IPR003593">
    <property type="entry name" value="AAA+_ATPase"/>
</dbReference>
<dbReference type="Pfam" id="PF00005">
    <property type="entry name" value="ABC_tran"/>
    <property type="match status" value="2"/>
</dbReference>
<name>A0ABW4RTV7_9ACTN</name>
<organism evidence="6 7">
    <name type="scientific">Luteococcus peritonei</name>
    <dbReference type="NCBI Taxonomy" id="88874"/>
    <lineage>
        <taxon>Bacteria</taxon>
        <taxon>Bacillati</taxon>
        <taxon>Actinomycetota</taxon>
        <taxon>Actinomycetes</taxon>
        <taxon>Propionibacteriales</taxon>
        <taxon>Propionibacteriaceae</taxon>
        <taxon>Luteococcus</taxon>
    </lineage>
</organism>
<dbReference type="InterPro" id="IPR017871">
    <property type="entry name" value="ABC_transporter-like_CS"/>
</dbReference>
<sequence length="531" mass="56287">MISFDQVTISYADAAHPVLRQASFTIPEGDLCLVVGRTGTGKSTLLGAINALVPWFSGGTMSGEVRIDGRSTRDCRPRELADLVGWVGQNPLVSFVTDRVEDELAYGMEQLGLSPAAMRKRVEETLDLMNIADLRGRALTELSGGQQQRVAIAAVLAAQPRVLVLDEPTSALDPTAAQDVLGAITTLVHDVGMTVVLAEHRLERVMQAADSVAWLDGTGGVQLGPARELLGRCDVVPPLAALARRLDWQQVPLSVREARRRVIAEELRIAPAPEPWRPGPDGALAVELQGLSVQRGDVLAVNDLRVGFAPGTITALMGRNGAGKSSLLWAMQGALPSTGGLVVGGRDPRAVDAATARSLVTLVPQSAADLLYLHSVEQECAQADAESGVPAGTTAALLQGLGADLPPERHPRDLSEGQRLALVLAIQLASEPGVILLDEPTRGLDYEMKEQLRTILRRLAADGRCILLSTHDVEFAAACCDRTLVMADGDVVADGPTREVLTSSPAFAPQVAKVFRPSPLLSAAEVRRLAP</sequence>
<evidence type="ECO:0000256" key="3">
    <source>
        <dbReference type="ARBA" id="ARBA00022741"/>
    </source>
</evidence>
<keyword evidence="2" id="KW-0813">Transport</keyword>
<evidence type="ECO:0000313" key="6">
    <source>
        <dbReference type="EMBL" id="MFD1888843.1"/>
    </source>
</evidence>
<dbReference type="InterPro" id="IPR015856">
    <property type="entry name" value="ABC_transpr_CbiO/EcfA_su"/>
</dbReference>
<evidence type="ECO:0000256" key="4">
    <source>
        <dbReference type="ARBA" id="ARBA00022840"/>
    </source>
</evidence>
<evidence type="ECO:0000259" key="5">
    <source>
        <dbReference type="PROSITE" id="PS50893"/>
    </source>
</evidence>
<dbReference type="PROSITE" id="PS50893">
    <property type="entry name" value="ABC_TRANSPORTER_2"/>
    <property type="match status" value="2"/>
</dbReference>
<dbReference type="InterPro" id="IPR050095">
    <property type="entry name" value="ECF_ABC_transporter_ATP-bd"/>
</dbReference>
<accession>A0ABW4RTV7</accession>
<evidence type="ECO:0000256" key="2">
    <source>
        <dbReference type="ARBA" id="ARBA00022448"/>
    </source>
</evidence>
<evidence type="ECO:0000313" key="7">
    <source>
        <dbReference type="Proteomes" id="UP001597326"/>
    </source>
</evidence>
<dbReference type="PANTHER" id="PTHR43553">
    <property type="entry name" value="HEAVY METAL TRANSPORTER"/>
    <property type="match status" value="1"/>
</dbReference>
<feature type="domain" description="ABC transporter" evidence="5">
    <location>
        <begin position="2"/>
        <end position="242"/>
    </location>
</feature>
<proteinExistence type="inferred from homology"/>
<dbReference type="EMBL" id="JBHUFZ010000003">
    <property type="protein sequence ID" value="MFD1888843.1"/>
    <property type="molecule type" value="Genomic_DNA"/>
</dbReference>
<protein>
    <submittedName>
        <fullName evidence="6">ABC transporter ATP-binding protein</fullName>
    </submittedName>
</protein>
<dbReference type="InterPro" id="IPR003439">
    <property type="entry name" value="ABC_transporter-like_ATP-bd"/>
</dbReference>
<keyword evidence="3" id="KW-0547">Nucleotide-binding</keyword>
<reference evidence="7" key="1">
    <citation type="journal article" date="2019" name="Int. J. Syst. Evol. Microbiol.">
        <title>The Global Catalogue of Microorganisms (GCM) 10K type strain sequencing project: providing services to taxonomists for standard genome sequencing and annotation.</title>
        <authorList>
            <consortium name="The Broad Institute Genomics Platform"/>
            <consortium name="The Broad Institute Genome Sequencing Center for Infectious Disease"/>
            <person name="Wu L."/>
            <person name="Ma J."/>
        </authorList>
    </citation>
    <scope>NUCLEOTIDE SEQUENCE [LARGE SCALE GENOMIC DNA]</scope>
    <source>
        <strain evidence="7">CAIM 431</strain>
    </source>
</reference>
<dbReference type="CDD" id="cd03225">
    <property type="entry name" value="ABC_cobalt_CbiO_domain1"/>
    <property type="match status" value="1"/>
</dbReference>